<accession>A0A6J4NDX3</accession>
<proteinExistence type="predicted"/>
<dbReference type="Gene3D" id="3.40.190.120">
    <property type="entry name" value="Osmoprotection protein (prox), domain 2"/>
    <property type="match status" value="1"/>
</dbReference>
<reference evidence="3" key="1">
    <citation type="submission" date="2020-02" db="EMBL/GenBank/DDBJ databases">
        <authorList>
            <person name="Meier V. D."/>
        </authorList>
    </citation>
    <scope>NUCLEOTIDE SEQUENCE</scope>
    <source>
        <strain evidence="3">AVDCRST_MAG21</strain>
    </source>
</reference>
<name>A0A6J4NDX3_9ACTN</name>
<dbReference type="GO" id="GO:0043190">
    <property type="term" value="C:ATP-binding cassette (ABC) transporter complex"/>
    <property type="evidence" value="ECO:0007669"/>
    <property type="project" value="InterPro"/>
</dbReference>
<sequence length="316" mass="33392">MHGLRHGYAAALLAGLLLAGCGDDSSEEGFGEEGSSAGDKGSVTIAGQDFTGGQVMTELYSQLLESEGYTADVQLVSTRDLYMPELMSGRVQVVPEYLAGITDFLNTEANGANAKPVSTSDVDETLSALEPLAEDAGITMLEPAQASDQNAFFVTTERAEEEGLVTLSDLAATDEPVVLAAPPDCKGRDDCEKGLSEVYGLDITEILPTGYGTTQTKDAVSEGEADLGETGTTDGSLEELDLVLLEDDKGIQPAQNLTPAVNSEWFAENNEVEEVLNDFSAQFTTEDLAALSLEVDVERADPAEVAEEYLTDKGLI</sequence>
<dbReference type="SUPFAM" id="SSF53850">
    <property type="entry name" value="Periplasmic binding protein-like II"/>
    <property type="match status" value="1"/>
</dbReference>
<feature type="region of interest" description="Disordered" evidence="1">
    <location>
        <begin position="214"/>
        <end position="234"/>
    </location>
</feature>
<dbReference type="CDD" id="cd13606">
    <property type="entry name" value="PBP2_ProX_like"/>
    <property type="match status" value="1"/>
</dbReference>
<protein>
    <recommendedName>
        <fullName evidence="2">ABC-type glycine betaine transport system substrate-binding domain-containing protein</fullName>
    </recommendedName>
</protein>
<feature type="domain" description="ABC-type glycine betaine transport system substrate-binding" evidence="2">
    <location>
        <begin position="42"/>
        <end position="311"/>
    </location>
</feature>
<evidence type="ECO:0000259" key="2">
    <source>
        <dbReference type="Pfam" id="PF04069"/>
    </source>
</evidence>
<evidence type="ECO:0000313" key="3">
    <source>
        <dbReference type="EMBL" id="CAA9384736.1"/>
    </source>
</evidence>
<dbReference type="EMBL" id="CADCUL010000168">
    <property type="protein sequence ID" value="CAA9384736.1"/>
    <property type="molecule type" value="Genomic_DNA"/>
</dbReference>
<dbReference type="Gene3D" id="3.40.190.10">
    <property type="entry name" value="Periplasmic binding protein-like II"/>
    <property type="match status" value="1"/>
</dbReference>
<evidence type="ECO:0000256" key="1">
    <source>
        <dbReference type="SAM" id="MobiDB-lite"/>
    </source>
</evidence>
<dbReference type="InterPro" id="IPR007210">
    <property type="entry name" value="ABC_Gly_betaine_transp_sub-bd"/>
</dbReference>
<dbReference type="Pfam" id="PF04069">
    <property type="entry name" value="OpuAC"/>
    <property type="match status" value="1"/>
</dbReference>
<dbReference type="AlphaFoldDB" id="A0A6J4NDX3"/>
<dbReference type="GO" id="GO:0022857">
    <property type="term" value="F:transmembrane transporter activity"/>
    <property type="evidence" value="ECO:0007669"/>
    <property type="project" value="InterPro"/>
</dbReference>
<gene>
    <name evidence="3" type="ORF">AVDCRST_MAG21-1919</name>
</gene>
<dbReference type="PROSITE" id="PS51257">
    <property type="entry name" value="PROKAR_LIPOPROTEIN"/>
    <property type="match status" value="1"/>
</dbReference>
<organism evidence="3">
    <name type="scientific">uncultured Nocardioidaceae bacterium</name>
    <dbReference type="NCBI Taxonomy" id="253824"/>
    <lineage>
        <taxon>Bacteria</taxon>
        <taxon>Bacillati</taxon>
        <taxon>Actinomycetota</taxon>
        <taxon>Actinomycetes</taxon>
        <taxon>Propionibacteriales</taxon>
        <taxon>Nocardioidaceae</taxon>
        <taxon>environmental samples</taxon>
    </lineage>
</organism>